<dbReference type="Pfam" id="PF09957">
    <property type="entry name" value="VapB_antitoxin"/>
    <property type="match status" value="1"/>
</dbReference>
<dbReference type="AlphaFoldDB" id="A0A418KR80"/>
<dbReference type="InterPro" id="IPR019239">
    <property type="entry name" value="VapB_antitoxin"/>
</dbReference>
<sequence>MTKTLLDLDEALLDEATHALGTTTKKDTVTEALRLAVEQSRARRLAALESLQRIADDGGFDFDRLDELDE</sequence>
<name>A0A418KR80_9ACTN</name>
<dbReference type="EMBL" id="QUAL01000118">
    <property type="protein sequence ID" value="RIQ24283.1"/>
    <property type="molecule type" value="Genomic_DNA"/>
</dbReference>
<proteinExistence type="predicted"/>
<reference evidence="1 2" key="1">
    <citation type="submission" date="2018-09" db="EMBL/GenBank/DDBJ databases">
        <title>Isolation, diversity and antifungal activity of actinobacteria from wheat.</title>
        <authorList>
            <person name="Han C."/>
        </authorList>
    </citation>
    <scope>NUCLEOTIDE SEQUENCE [LARGE SCALE GENOMIC DNA]</scope>
    <source>
        <strain evidence="1 2">NEAU-YY265</strain>
    </source>
</reference>
<organism evidence="1 2">
    <name type="scientific">Jiangella rhizosphaerae</name>
    <dbReference type="NCBI Taxonomy" id="2293569"/>
    <lineage>
        <taxon>Bacteria</taxon>
        <taxon>Bacillati</taxon>
        <taxon>Actinomycetota</taxon>
        <taxon>Actinomycetes</taxon>
        <taxon>Jiangellales</taxon>
        <taxon>Jiangellaceae</taxon>
        <taxon>Jiangella</taxon>
    </lineage>
</organism>
<comment type="caution">
    <text evidence="1">The sequence shown here is derived from an EMBL/GenBank/DDBJ whole genome shotgun (WGS) entry which is preliminary data.</text>
</comment>
<evidence type="ECO:0000313" key="1">
    <source>
        <dbReference type="EMBL" id="RIQ24283.1"/>
    </source>
</evidence>
<keyword evidence="2" id="KW-1185">Reference proteome</keyword>
<gene>
    <name evidence="1" type="ORF">DY240_12180</name>
</gene>
<dbReference type="Proteomes" id="UP000284057">
    <property type="component" value="Unassembled WGS sequence"/>
</dbReference>
<dbReference type="RefSeq" id="WP_119660153.1">
    <property type="nucleotide sequence ID" value="NZ_QUAL01000118.1"/>
</dbReference>
<protein>
    <submittedName>
        <fullName evidence="1">DUF2191 domain-containing protein</fullName>
    </submittedName>
</protein>
<evidence type="ECO:0000313" key="2">
    <source>
        <dbReference type="Proteomes" id="UP000284057"/>
    </source>
</evidence>
<dbReference type="OrthoDB" id="3404264at2"/>
<accession>A0A418KR80</accession>